<keyword evidence="8" id="KW-0472">Membrane</keyword>
<dbReference type="GO" id="GO:0005886">
    <property type="term" value="C:plasma membrane"/>
    <property type="evidence" value="ECO:0007669"/>
    <property type="project" value="TreeGrafter"/>
</dbReference>
<reference evidence="16 17" key="1">
    <citation type="submission" date="2017-06" db="EMBL/GenBank/DDBJ databases">
        <title>A platform for efficient transgenesis in Macrostomum lignano, a flatworm model organism for stem cell research.</title>
        <authorList>
            <person name="Berezikov E."/>
        </authorList>
    </citation>
    <scope>NUCLEOTIDE SEQUENCE [LARGE SCALE GENOMIC DNA]</scope>
    <source>
        <strain evidence="16">DV1</strain>
        <tissue evidence="16">Whole organism</tissue>
    </source>
</reference>
<comment type="subcellular location">
    <subcellularLocation>
        <location evidence="1">Membrane</location>
        <topology evidence="1">Multi-pass membrane protein</topology>
    </subcellularLocation>
</comment>
<dbReference type="InterPro" id="IPR001873">
    <property type="entry name" value="ENaC"/>
</dbReference>
<keyword evidence="5" id="KW-1133">Transmembrane helix</keyword>
<organism evidence="16 17">
    <name type="scientific">Macrostomum lignano</name>
    <dbReference type="NCBI Taxonomy" id="282301"/>
    <lineage>
        <taxon>Eukaryota</taxon>
        <taxon>Metazoa</taxon>
        <taxon>Spiralia</taxon>
        <taxon>Lophotrochozoa</taxon>
        <taxon>Platyhelminthes</taxon>
        <taxon>Rhabditophora</taxon>
        <taxon>Macrostomorpha</taxon>
        <taxon>Macrostomida</taxon>
        <taxon>Macrostomidae</taxon>
        <taxon>Macrostomum</taxon>
    </lineage>
</organism>
<dbReference type="OrthoDB" id="10068240at2759"/>
<evidence type="ECO:0000313" key="17">
    <source>
        <dbReference type="Proteomes" id="UP000215902"/>
    </source>
</evidence>
<name>A0A267DD42_9PLAT</name>
<dbReference type="PROSITE" id="PS50070">
    <property type="entry name" value="KRINGLE_2"/>
    <property type="match status" value="1"/>
</dbReference>
<dbReference type="AlphaFoldDB" id="A0A267DD42"/>
<evidence type="ECO:0000256" key="11">
    <source>
        <dbReference type="PROSITE-ProRule" id="PRU00121"/>
    </source>
</evidence>
<evidence type="ECO:0000259" key="14">
    <source>
        <dbReference type="PROSITE" id="PS50070"/>
    </source>
</evidence>
<dbReference type="EMBL" id="NIVC01004536">
    <property type="protein sequence ID" value="PAA47210.1"/>
    <property type="molecule type" value="Genomic_DNA"/>
</dbReference>
<feature type="region of interest" description="Disordered" evidence="13">
    <location>
        <begin position="1040"/>
        <end position="1091"/>
    </location>
</feature>
<dbReference type="STRING" id="282301.A0A267DD42"/>
<dbReference type="InterPro" id="IPR038178">
    <property type="entry name" value="Kringle_sf"/>
</dbReference>
<keyword evidence="2 12" id="KW-0813">Transport</keyword>
<evidence type="ECO:0000256" key="13">
    <source>
        <dbReference type="SAM" id="MobiDB-lite"/>
    </source>
</evidence>
<dbReference type="Gene3D" id="2.60.470.10">
    <property type="entry name" value="Acid-sensing ion channels like domains"/>
    <property type="match status" value="1"/>
</dbReference>
<evidence type="ECO:0000256" key="2">
    <source>
        <dbReference type="ARBA" id="ARBA00022448"/>
    </source>
</evidence>
<evidence type="ECO:0000256" key="7">
    <source>
        <dbReference type="ARBA" id="ARBA00023065"/>
    </source>
</evidence>
<dbReference type="PROSITE" id="PS51212">
    <property type="entry name" value="WSC"/>
    <property type="match status" value="1"/>
</dbReference>
<feature type="domain" description="Kringle" evidence="14">
    <location>
        <begin position="450"/>
        <end position="580"/>
    </location>
</feature>
<keyword evidence="6" id="KW-0915">Sodium</keyword>
<protein>
    <recommendedName>
        <fullName evidence="18">WSC domain-containing protein</fullName>
    </recommendedName>
</protein>
<keyword evidence="17" id="KW-1185">Reference proteome</keyword>
<comment type="caution">
    <text evidence="16">The sequence shown here is derived from an EMBL/GenBank/DDBJ whole genome shotgun (WGS) entry which is preliminary data.</text>
</comment>
<dbReference type="Gene3D" id="1.10.287.770">
    <property type="entry name" value="YojJ-like"/>
    <property type="match status" value="1"/>
</dbReference>
<feature type="domain" description="WSC" evidence="15">
    <location>
        <begin position="296"/>
        <end position="391"/>
    </location>
</feature>
<comment type="caution">
    <text evidence="11">Lacks conserved residue(s) required for the propagation of feature annotation.</text>
</comment>
<evidence type="ECO:0000256" key="8">
    <source>
        <dbReference type="ARBA" id="ARBA00023136"/>
    </source>
</evidence>
<evidence type="ECO:0000256" key="10">
    <source>
        <dbReference type="ARBA" id="ARBA00023303"/>
    </source>
</evidence>
<evidence type="ECO:0000256" key="6">
    <source>
        <dbReference type="ARBA" id="ARBA00023053"/>
    </source>
</evidence>
<dbReference type="Gene3D" id="2.40.20.10">
    <property type="entry name" value="Plasminogen Kringle 4"/>
    <property type="match status" value="1"/>
</dbReference>
<sequence>HRNFWQSGSPAAIAGMADTEKQSAADASGTAEAEAGGFGIANSFREFAQYTTAHGLGRFAAQSTAFGRTIWIAFLLGTYGGFAYHLFTLIDRFTSTPLLTSLATSLPYEFPDVYICPKNPIAMSKAYEPFKLKDDMPKLRGLKKDCNTTCQARLSYFKESDVYLSTPMYAFARMVYSVEAALMPKLNNKGIAGNTSECRFTLDGTEYTGDKSSVPVFGNSLRLTLPPSNLTQPNYVTELPCMPWNEAARLLAEAGLKNMSDKILSYNFSNNDARCRTPPGLPLEEFDNFTTYLINLDKDPICYQDSASDRLFVSCFGGQIPTMNVEKCTECCFKNNFKYYGLQYYDCFCSNRIVPGNTADSSNCKYSCPGQAADADETCGGDGLYMSVKQIRPTADLPVFASYGGFLADYLIGPYCFYNDTHNGLALSYCNIPFCSASGTYDCVVRSSGDVAEKQSAKYTGNLNYTNSGRECMVWDDVKTAIAKRTLSLANSDLISWNFPFRYYSIDQMIILTTDYAISNRTNYCRAAHVLYDATYYDETGTNRVGSSRSTLISSLVPGCFYVNEEDSEIHFETCAIESCVETSPSVPGIVRNNIGTAELARQFGPSLDVSLIDCDFYGWQCTANHFQEVLHPESGVCYKFMKEPFITGLSLPELKEASLAVQLFTDATDSDGIGPEQAQDASKAILNELGDSSRAGNRAFDVVIVPNGTFPWISQAFGVVKSQKSEFKVRLDRTTRLSKPSLECSKAAPPVTYVLDYWKPAGLPSNVTALMETTFWAVENAENWTAKIDLMKQLVISYNGMKSSTKQKVTFQTSTQEDCLNEYVLRRFAENCRCLPTFLPIPEQLFAKYPICFNSTDIENLYKTDQCFIQQKKRVKTYRVEARDHCMPPCETRKYTVSQNSFPWPNVRRQVSEGFLRNLAKTYGYPNRVKSLRGPGVIYSTYLRYRSLSENITELMNFDYQLLTLQDQLAMVSVSSAQMFGEDILEEEAYPIKNLLADMGGILGLWCGVSILTVCELIELSVYVILTLKQFCAGDKQRRGSSDRGASGHDGPGAAYAVPELPTAPPSMKDDANNGGEVADEDGGVESSRF</sequence>
<evidence type="ECO:0000256" key="5">
    <source>
        <dbReference type="ARBA" id="ARBA00022989"/>
    </source>
</evidence>
<keyword evidence="10 12" id="KW-0407">Ion channel</keyword>
<dbReference type="InterPro" id="IPR002889">
    <property type="entry name" value="WSC_carb-bd"/>
</dbReference>
<keyword evidence="4 12" id="KW-0812">Transmembrane</keyword>
<keyword evidence="9 12" id="KW-0739">Sodium transport</keyword>
<feature type="non-terminal residue" evidence="16">
    <location>
        <position position="1"/>
    </location>
</feature>
<dbReference type="GO" id="GO:0015280">
    <property type="term" value="F:ligand-gated sodium channel activity"/>
    <property type="evidence" value="ECO:0007669"/>
    <property type="project" value="TreeGrafter"/>
</dbReference>
<evidence type="ECO:0000256" key="1">
    <source>
        <dbReference type="ARBA" id="ARBA00004141"/>
    </source>
</evidence>
<gene>
    <name evidence="16" type="ORF">BOX15_Mlig026586g1</name>
</gene>
<evidence type="ECO:0000256" key="9">
    <source>
        <dbReference type="ARBA" id="ARBA00023201"/>
    </source>
</evidence>
<keyword evidence="3 12" id="KW-0894">Sodium channel</keyword>
<keyword evidence="11" id="KW-0420">Kringle</keyword>
<dbReference type="SMART" id="SM00321">
    <property type="entry name" value="WSC"/>
    <property type="match status" value="1"/>
</dbReference>
<proteinExistence type="inferred from homology"/>
<evidence type="ECO:0000256" key="3">
    <source>
        <dbReference type="ARBA" id="ARBA00022461"/>
    </source>
</evidence>
<evidence type="ECO:0000259" key="15">
    <source>
        <dbReference type="PROSITE" id="PS51212"/>
    </source>
</evidence>
<comment type="similarity">
    <text evidence="12">Belongs to the amiloride-sensitive sodium channel (TC 1.A.6) family.</text>
</comment>
<dbReference type="InterPro" id="IPR000001">
    <property type="entry name" value="Kringle"/>
</dbReference>
<evidence type="ECO:0008006" key="18">
    <source>
        <dbReference type="Google" id="ProtNLM"/>
    </source>
</evidence>
<keyword evidence="7 12" id="KW-0406">Ion transport</keyword>
<dbReference type="PANTHER" id="PTHR11690">
    <property type="entry name" value="AMILORIDE-SENSITIVE SODIUM CHANNEL-RELATED"/>
    <property type="match status" value="1"/>
</dbReference>
<evidence type="ECO:0000313" key="16">
    <source>
        <dbReference type="EMBL" id="PAA47210.1"/>
    </source>
</evidence>
<accession>A0A267DD42</accession>
<dbReference type="Pfam" id="PF00858">
    <property type="entry name" value="ASC"/>
    <property type="match status" value="2"/>
</dbReference>
<dbReference type="Proteomes" id="UP000215902">
    <property type="component" value="Unassembled WGS sequence"/>
</dbReference>
<evidence type="ECO:0000256" key="4">
    <source>
        <dbReference type="ARBA" id="ARBA00022692"/>
    </source>
</evidence>
<evidence type="ECO:0000256" key="12">
    <source>
        <dbReference type="RuleBase" id="RU000679"/>
    </source>
</evidence>